<organism evidence="1 2">
    <name type="scientific">Glutamicibacter ardleyensis</name>
    <dbReference type="NCBI Taxonomy" id="225894"/>
    <lineage>
        <taxon>Bacteria</taxon>
        <taxon>Bacillati</taxon>
        <taxon>Actinomycetota</taxon>
        <taxon>Actinomycetes</taxon>
        <taxon>Micrococcales</taxon>
        <taxon>Micrococcaceae</taxon>
        <taxon>Glutamicibacter</taxon>
    </lineage>
</organism>
<gene>
    <name evidence="1" type="ORF">GCM10007173_32770</name>
</gene>
<dbReference type="Proteomes" id="UP000606115">
    <property type="component" value="Unassembled WGS sequence"/>
</dbReference>
<sequence>MTWAKHKFANENFQIELPSNWKIETIKPDQYQLVKDMTASFNIVSENGRDLAEVRTGYPEVFDLTVRPTTEENTLIDSTPDPAHKMMNYAFISYNGSPNEAWMMLTAIEPEITPIWEAPLDGPVYTGGTGLFQGKLDNKAVLPSVDPALKGTKRFKAYTKTAEYKDLKKTMLSFKQLKAAPAEQEATGGNCVGAQYTYDLGDSDMSCDEAKAFFSQILKQPISTGAAEIMGVGACMMPFDTDPGYCNIDASGGKFTVTKK</sequence>
<evidence type="ECO:0000313" key="1">
    <source>
        <dbReference type="EMBL" id="GGJ71355.1"/>
    </source>
</evidence>
<dbReference type="EMBL" id="BMKX01000010">
    <property type="protein sequence ID" value="GGJ71355.1"/>
    <property type="molecule type" value="Genomic_DNA"/>
</dbReference>
<comment type="caution">
    <text evidence="1">The sequence shown here is derived from an EMBL/GenBank/DDBJ whole genome shotgun (WGS) entry which is preliminary data.</text>
</comment>
<reference evidence="2" key="1">
    <citation type="journal article" date="2019" name="Int. J. Syst. Evol. Microbiol.">
        <title>The Global Catalogue of Microorganisms (GCM) 10K type strain sequencing project: providing services to taxonomists for standard genome sequencing and annotation.</title>
        <authorList>
            <consortium name="The Broad Institute Genomics Platform"/>
            <consortium name="The Broad Institute Genome Sequencing Center for Infectious Disease"/>
            <person name="Wu L."/>
            <person name="Ma J."/>
        </authorList>
    </citation>
    <scope>NUCLEOTIDE SEQUENCE [LARGE SCALE GENOMIC DNA]</scope>
    <source>
        <strain evidence="2">CGMCC 1.3685</strain>
    </source>
</reference>
<name>A0ABQ2DT79_9MICC</name>
<accession>A0ABQ2DT79</accession>
<protein>
    <submittedName>
        <fullName evidence="1">Uncharacterized protein</fullName>
    </submittedName>
</protein>
<proteinExistence type="predicted"/>
<evidence type="ECO:0000313" key="2">
    <source>
        <dbReference type="Proteomes" id="UP000606115"/>
    </source>
</evidence>
<keyword evidence="2" id="KW-1185">Reference proteome</keyword>